<dbReference type="Proteomes" id="UP000027936">
    <property type="component" value="Unassembled WGS sequence"/>
</dbReference>
<dbReference type="GO" id="GO:0043571">
    <property type="term" value="P:maintenance of CRISPR repeat elements"/>
    <property type="evidence" value="ECO:0007669"/>
    <property type="project" value="InterPro"/>
</dbReference>
<evidence type="ECO:0000313" key="1">
    <source>
        <dbReference type="EMBL" id="KEF36217.1"/>
    </source>
</evidence>
<gene>
    <name evidence="1" type="ORF">M670_04598</name>
</gene>
<name>A0A072NG56_SCHAZ</name>
<dbReference type="RefSeq" id="WP_035198649.1">
    <property type="nucleotide sequence ID" value="NZ_JJRY01000032.1"/>
</dbReference>
<evidence type="ECO:0000313" key="2">
    <source>
        <dbReference type="Proteomes" id="UP000027936"/>
    </source>
</evidence>
<sequence>MNINSIIDPNKRYDFVLAFDVTDGNPNGDPDAGNLPRIDPETMQGIVTDVAIKRKIRDYIYLTRGHLEGFDIYVKHRGILTNEQKKAYEQLGKPENDTSPKTVKDARQWMCEHYFDTRMFGAVMSTKKFNAGQVRGAVQLTFARSVDPIFPAESSITRVALTNADDIKSGEAADEEARSGQMGRKAYVPYGLYIAYGFYTPSFGVQTGVKEEDLKGLWESLINMWDIDHSASRGRMACRGLYVFSHESYLGNAPSNQLFEKIEIQRSDQSKVARSYKDYEAVIDEGLPEGVTLHKIVNSFEITKAVH</sequence>
<dbReference type="OrthoDB" id="9776792at2"/>
<protein>
    <submittedName>
        <fullName evidence="1">CRISPR-associated protein, Csd2 family</fullName>
    </submittedName>
</protein>
<dbReference type="InterPro" id="IPR013418">
    <property type="entry name" value="CRISPR-assoc_prot_Cas7/Csd2"/>
</dbReference>
<accession>A0A072NG56</accession>
<dbReference type="InterPro" id="IPR006482">
    <property type="entry name" value="Cas7_Csh2/Csh2"/>
</dbReference>
<dbReference type="NCBIfam" id="TIGR01595">
    <property type="entry name" value="cas_CT1132"/>
    <property type="match status" value="1"/>
</dbReference>
<comment type="caution">
    <text evidence="1">The sequence shown here is derived from an EMBL/GenBank/DDBJ whole genome shotgun (WGS) entry which is preliminary data.</text>
</comment>
<dbReference type="AlphaFoldDB" id="A0A072NG56"/>
<reference evidence="1 2" key="1">
    <citation type="submission" date="2014-04" db="EMBL/GenBank/DDBJ databases">
        <title>Draft genome sequence of Bacillus azotoformans MEV2011, a (co-) denitrifying strain unable to grow in the presence of oxygen.</title>
        <authorList>
            <person name="Nielsen M."/>
            <person name="Schreiber L."/>
            <person name="Finster K."/>
            <person name="Schramm A."/>
        </authorList>
    </citation>
    <scope>NUCLEOTIDE SEQUENCE [LARGE SCALE GENOMIC DNA]</scope>
    <source>
        <strain evidence="1 2">MEV2011</strain>
    </source>
</reference>
<dbReference type="EMBL" id="JJRY01000032">
    <property type="protein sequence ID" value="KEF36217.1"/>
    <property type="molecule type" value="Genomic_DNA"/>
</dbReference>
<dbReference type="Pfam" id="PF05107">
    <property type="entry name" value="Cas_Cas7"/>
    <property type="match status" value="1"/>
</dbReference>
<dbReference type="PATRIC" id="fig|1348973.3.peg.4463"/>
<dbReference type="NCBIfam" id="TIGR02589">
    <property type="entry name" value="cas_Csd2"/>
    <property type="match status" value="1"/>
</dbReference>
<proteinExistence type="predicted"/>
<organism evidence="1 2">
    <name type="scientific">Schinkia azotoformans MEV2011</name>
    <dbReference type="NCBI Taxonomy" id="1348973"/>
    <lineage>
        <taxon>Bacteria</taxon>
        <taxon>Bacillati</taxon>
        <taxon>Bacillota</taxon>
        <taxon>Bacilli</taxon>
        <taxon>Bacillales</taxon>
        <taxon>Bacillaceae</taxon>
        <taxon>Calidifontibacillus/Schinkia group</taxon>
        <taxon>Schinkia</taxon>
    </lineage>
</organism>